<comment type="caution">
    <text evidence="11">The sequence shown here is derived from an EMBL/GenBank/DDBJ whole genome shotgun (WGS) entry which is preliminary data.</text>
</comment>
<evidence type="ECO:0000256" key="7">
    <source>
        <dbReference type="ARBA" id="ARBA00023136"/>
    </source>
</evidence>
<comment type="similarity">
    <text evidence="2">Belongs to the cation diffusion facilitator (CDF) transporter (TC 2.A.4) family. SLC30A subfamily.</text>
</comment>
<gene>
    <name evidence="11" type="ORF">KP79_PYT21131</name>
</gene>
<dbReference type="Gene3D" id="3.30.70.1350">
    <property type="entry name" value="Cation efflux protein, cytoplasmic domain"/>
    <property type="match status" value="1"/>
</dbReference>
<protein>
    <submittedName>
        <fullName evidence="11">Metal tolerance protein 3</fullName>
    </submittedName>
</protein>
<dbReference type="PANTHER" id="PTHR43840:SF13">
    <property type="entry name" value="CATION EFFLUX PROTEIN CYTOPLASMIC DOMAIN-CONTAINING PROTEIN"/>
    <property type="match status" value="1"/>
</dbReference>
<keyword evidence="7 8" id="KW-0472">Membrane</keyword>
<dbReference type="SUPFAM" id="SSF161111">
    <property type="entry name" value="Cation efflux protein transmembrane domain-like"/>
    <property type="match status" value="1"/>
</dbReference>
<evidence type="ECO:0000259" key="9">
    <source>
        <dbReference type="Pfam" id="PF01545"/>
    </source>
</evidence>
<dbReference type="PANTHER" id="PTHR43840">
    <property type="entry name" value="MITOCHONDRIAL METAL TRANSPORTER 1-RELATED"/>
    <property type="match status" value="1"/>
</dbReference>
<dbReference type="InterPro" id="IPR050291">
    <property type="entry name" value="CDF_Transporter"/>
</dbReference>
<proteinExistence type="inferred from homology"/>
<dbReference type="GO" id="GO:0016020">
    <property type="term" value="C:membrane"/>
    <property type="evidence" value="ECO:0007669"/>
    <property type="project" value="InterPro"/>
</dbReference>
<comment type="subcellular location">
    <subcellularLocation>
        <location evidence="1">Endomembrane system</location>
        <topology evidence="1">Multi-pass membrane protein</topology>
    </subcellularLocation>
</comment>
<evidence type="ECO:0000313" key="11">
    <source>
        <dbReference type="EMBL" id="OWF44057.1"/>
    </source>
</evidence>
<evidence type="ECO:0000256" key="5">
    <source>
        <dbReference type="ARBA" id="ARBA00022989"/>
    </source>
</evidence>
<dbReference type="InterPro" id="IPR036837">
    <property type="entry name" value="Cation_efflux_CTD_sf"/>
</dbReference>
<keyword evidence="3" id="KW-0813">Transport</keyword>
<dbReference type="NCBIfam" id="TIGR01297">
    <property type="entry name" value="CDF"/>
    <property type="match status" value="1"/>
</dbReference>
<dbReference type="SUPFAM" id="SSF160240">
    <property type="entry name" value="Cation efflux protein cytoplasmic domain-like"/>
    <property type="match status" value="1"/>
</dbReference>
<dbReference type="Proteomes" id="UP000242188">
    <property type="component" value="Unassembled WGS sequence"/>
</dbReference>
<feature type="transmembrane region" description="Helical" evidence="8">
    <location>
        <begin position="337"/>
        <end position="361"/>
    </location>
</feature>
<keyword evidence="4 8" id="KW-0812">Transmembrane</keyword>
<sequence>MASDSEPTKIELDDINTTRSTTTTTGLINKSYLPENDLNPSESYFLGRADACNPPSCAEQDQDVKSRCVRCVRMTEVVPSSSQIYGANSSEENITKEPDWKMSVNQFSSKKQGDKGDKAWTKRIRSYYKAQDGLIETYENIEDLERKTAEERNADPEEKKSYAAFFAKLSLAANLILLIAKLAAAILSGSISVISSLVDSIVDFASGIVIWATTRAVKNRNLYEYPQGRTKLEPIAIVVLSVVMSVASLQLIRESAEKIVDLANYNSTAPSFTIPTIVITASTVVIKLVLYLLCRRVQKPSVQALAQDHRNDVLSNSVALVCGYLGSKEMQNNVPGAYGLVYIDPCGAIVISIYIIISWWITGWDQTKMLTGHTAKPDFLKKITWICINHDSRIRFVETVRAFHFGNNFLVEVDVVLPQDMTLAEAHDIGEPLQQKLERLPEVERAFVHLDYNFDHDPRDEHKLSISDLLQLLKPVVRCASSKNNSDLSLYRSVAAFCQ</sequence>
<feature type="domain" description="Cation efflux protein cytoplasmic" evidence="10">
    <location>
        <begin position="379"/>
        <end position="451"/>
    </location>
</feature>
<dbReference type="EMBL" id="NEDP02004925">
    <property type="protein sequence ID" value="OWF44057.1"/>
    <property type="molecule type" value="Genomic_DNA"/>
</dbReference>
<name>A0A210Q5P6_MIZYE</name>
<keyword evidence="5 8" id="KW-1133">Transmembrane helix</keyword>
<dbReference type="InterPro" id="IPR002524">
    <property type="entry name" value="Cation_efflux"/>
</dbReference>
<evidence type="ECO:0000256" key="8">
    <source>
        <dbReference type="SAM" id="Phobius"/>
    </source>
</evidence>
<dbReference type="InterPro" id="IPR058533">
    <property type="entry name" value="Cation_efflux_TM"/>
</dbReference>
<dbReference type="InterPro" id="IPR027470">
    <property type="entry name" value="Cation_efflux_CTD"/>
</dbReference>
<dbReference type="GO" id="GO:0012505">
    <property type="term" value="C:endomembrane system"/>
    <property type="evidence" value="ECO:0007669"/>
    <property type="project" value="UniProtKB-SubCell"/>
</dbReference>
<dbReference type="Pfam" id="PF01545">
    <property type="entry name" value="Cation_efflux"/>
    <property type="match status" value="1"/>
</dbReference>
<feature type="transmembrane region" description="Helical" evidence="8">
    <location>
        <begin position="193"/>
        <end position="213"/>
    </location>
</feature>
<feature type="transmembrane region" description="Helical" evidence="8">
    <location>
        <begin position="234"/>
        <end position="252"/>
    </location>
</feature>
<reference evidence="11 12" key="1">
    <citation type="journal article" date="2017" name="Nat. Ecol. Evol.">
        <title>Scallop genome provides insights into evolution of bilaterian karyotype and development.</title>
        <authorList>
            <person name="Wang S."/>
            <person name="Zhang J."/>
            <person name="Jiao W."/>
            <person name="Li J."/>
            <person name="Xun X."/>
            <person name="Sun Y."/>
            <person name="Guo X."/>
            <person name="Huan P."/>
            <person name="Dong B."/>
            <person name="Zhang L."/>
            <person name="Hu X."/>
            <person name="Sun X."/>
            <person name="Wang J."/>
            <person name="Zhao C."/>
            <person name="Wang Y."/>
            <person name="Wang D."/>
            <person name="Huang X."/>
            <person name="Wang R."/>
            <person name="Lv J."/>
            <person name="Li Y."/>
            <person name="Zhang Z."/>
            <person name="Liu B."/>
            <person name="Lu W."/>
            <person name="Hui Y."/>
            <person name="Liang J."/>
            <person name="Zhou Z."/>
            <person name="Hou R."/>
            <person name="Li X."/>
            <person name="Liu Y."/>
            <person name="Li H."/>
            <person name="Ning X."/>
            <person name="Lin Y."/>
            <person name="Zhao L."/>
            <person name="Xing Q."/>
            <person name="Dou J."/>
            <person name="Li Y."/>
            <person name="Mao J."/>
            <person name="Guo H."/>
            <person name="Dou H."/>
            <person name="Li T."/>
            <person name="Mu C."/>
            <person name="Jiang W."/>
            <person name="Fu Q."/>
            <person name="Fu X."/>
            <person name="Miao Y."/>
            <person name="Liu J."/>
            <person name="Yu Q."/>
            <person name="Li R."/>
            <person name="Liao H."/>
            <person name="Li X."/>
            <person name="Kong Y."/>
            <person name="Jiang Z."/>
            <person name="Chourrout D."/>
            <person name="Li R."/>
            <person name="Bao Z."/>
        </authorList>
    </citation>
    <scope>NUCLEOTIDE SEQUENCE [LARGE SCALE GENOMIC DNA]</scope>
    <source>
        <strain evidence="11 12">PY_sf001</strain>
    </source>
</reference>
<dbReference type="Gene3D" id="1.20.1510.10">
    <property type="entry name" value="Cation efflux protein transmembrane domain"/>
    <property type="match status" value="1"/>
</dbReference>
<feature type="transmembrane region" description="Helical" evidence="8">
    <location>
        <begin position="162"/>
        <end position="187"/>
    </location>
</feature>
<dbReference type="OrthoDB" id="78296at2759"/>
<dbReference type="Pfam" id="PF16916">
    <property type="entry name" value="ZT_dimer"/>
    <property type="match status" value="1"/>
</dbReference>
<organism evidence="11 12">
    <name type="scientific">Mizuhopecten yessoensis</name>
    <name type="common">Japanese scallop</name>
    <name type="synonym">Patinopecten yessoensis</name>
    <dbReference type="NCBI Taxonomy" id="6573"/>
    <lineage>
        <taxon>Eukaryota</taxon>
        <taxon>Metazoa</taxon>
        <taxon>Spiralia</taxon>
        <taxon>Lophotrochozoa</taxon>
        <taxon>Mollusca</taxon>
        <taxon>Bivalvia</taxon>
        <taxon>Autobranchia</taxon>
        <taxon>Pteriomorphia</taxon>
        <taxon>Pectinida</taxon>
        <taxon>Pectinoidea</taxon>
        <taxon>Pectinidae</taxon>
        <taxon>Mizuhopecten</taxon>
    </lineage>
</organism>
<evidence type="ECO:0000256" key="3">
    <source>
        <dbReference type="ARBA" id="ARBA00022448"/>
    </source>
</evidence>
<evidence type="ECO:0000256" key="6">
    <source>
        <dbReference type="ARBA" id="ARBA00023065"/>
    </source>
</evidence>
<evidence type="ECO:0000256" key="4">
    <source>
        <dbReference type="ARBA" id="ARBA00022692"/>
    </source>
</evidence>
<feature type="transmembrane region" description="Helical" evidence="8">
    <location>
        <begin position="272"/>
        <end position="293"/>
    </location>
</feature>
<keyword evidence="12" id="KW-1185">Reference proteome</keyword>
<dbReference type="AlphaFoldDB" id="A0A210Q5P6"/>
<evidence type="ECO:0000259" key="10">
    <source>
        <dbReference type="Pfam" id="PF16916"/>
    </source>
</evidence>
<evidence type="ECO:0000256" key="1">
    <source>
        <dbReference type="ARBA" id="ARBA00004127"/>
    </source>
</evidence>
<dbReference type="FunFam" id="3.30.70.1350:FF:000001">
    <property type="entry name" value="Metal tolerance protein 11"/>
    <property type="match status" value="1"/>
</dbReference>
<dbReference type="FunFam" id="1.20.1510.10:FF:000005">
    <property type="entry name" value="Putative Cation diffusion facilitator 1"/>
    <property type="match status" value="1"/>
</dbReference>
<dbReference type="InterPro" id="IPR027469">
    <property type="entry name" value="Cation_efflux_TMD_sf"/>
</dbReference>
<dbReference type="GO" id="GO:0008324">
    <property type="term" value="F:monoatomic cation transmembrane transporter activity"/>
    <property type="evidence" value="ECO:0007669"/>
    <property type="project" value="InterPro"/>
</dbReference>
<evidence type="ECO:0000256" key="2">
    <source>
        <dbReference type="ARBA" id="ARBA00008873"/>
    </source>
</evidence>
<feature type="domain" description="Cation efflux protein transmembrane" evidence="9">
    <location>
        <begin position="168"/>
        <end position="370"/>
    </location>
</feature>
<dbReference type="STRING" id="6573.A0A210Q5P6"/>
<evidence type="ECO:0000313" key="12">
    <source>
        <dbReference type="Proteomes" id="UP000242188"/>
    </source>
</evidence>
<accession>A0A210Q5P6</accession>
<keyword evidence="6" id="KW-0406">Ion transport</keyword>